<reference evidence="3" key="1">
    <citation type="journal article" date="2019" name="Int. J. Syst. Evol. Microbiol.">
        <title>The Global Catalogue of Microorganisms (GCM) 10K type strain sequencing project: providing services to taxonomists for standard genome sequencing and annotation.</title>
        <authorList>
            <consortium name="The Broad Institute Genomics Platform"/>
            <consortium name="The Broad Institute Genome Sequencing Center for Infectious Disease"/>
            <person name="Wu L."/>
            <person name="Ma J."/>
        </authorList>
    </citation>
    <scope>NUCLEOTIDE SEQUENCE [LARGE SCALE GENOMIC DNA]</scope>
    <source>
        <strain evidence="3">CCUG 57263</strain>
    </source>
</reference>
<evidence type="ECO:0000256" key="1">
    <source>
        <dbReference type="SAM" id="MobiDB-lite"/>
    </source>
</evidence>
<name>A0ABW3DEY7_9BACL</name>
<proteinExistence type="predicted"/>
<dbReference type="RefSeq" id="WP_379290977.1">
    <property type="nucleotide sequence ID" value="NZ_JBHTIU010000089.1"/>
</dbReference>
<protein>
    <submittedName>
        <fullName evidence="2">Uncharacterized protein</fullName>
    </submittedName>
</protein>
<gene>
    <name evidence="2" type="ORF">ACFQ03_21880</name>
</gene>
<evidence type="ECO:0000313" key="3">
    <source>
        <dbReference type="Proteomes" id="UP001597120"/>
    </source>
</evidence>
<comment type="caution">
    <text evidence="2">The sequence shown here is derived from an EMBL/GenBank/DDBJ whole genome shotgun (WGS) entry which is preliminary data.</text>
</comment>
<keyword evidence="3" id="KW-1185">Reference proteome</keyword>
<dbReference type="EMBL" id="JBHTIU010000089">
    <property type="protein sequence ID" value="MFD0871780.1"/>
    <property type="molecule type" value="Genomic_DNA"/>
</dbReference>
<organism evidence="2 3">
    <name type="scientific">Paenibacillus residui</name>
    <dbReference type="NCBI Taxonomy" id="629724"/>
    <lineage>
        <taxon>Bacteria</taxon>
        <taxon>Bacillati</taxon>
        <taxon>Bacillota</taxon>
        <taxon>Bacilli</taxon>
        <taxon>Bacillales</taxon>
        <taxon>Paenibacillaceae</taxon>
        <taxon>Paenibacillus</taxon>
    </lineage>
</organism>
<dbReference type="Proteomes" id="UP001597120">
    <property type="component" value="Unassembled WGS sequence"/>
</dbReference>
<feature type="compositionally biased region" description="Basic and acidic residues" evidence="1">
    <location>
        <begin position="31"/>
        <end position="40"/>
    </location>
</feature>
<accession>A0ABW3DEY7</accession>
<sequence length="40" mass="4180">MGSQGMPCAAGMDIRTAIDGNNGNQTEGLDEDRARPDEAD</sequence>
<feature type="region of interest" description="Disordered" evidence="1">
    <location>
        <begin position="1"/>
        <end position="40"/>
    </location>
</feature>
<evidence type="ECO:0000313" key="2">
    <source>
        <dbReference type="EMBL" id="MFD0871780.1"/>
    </source>
</evidence>